<sequence>MASTNKDHAKLKEVSACFTEKTLQDILYTVHNGKEVNVLSWEFGGSSTIGDNYLSTIYKIKVTGTVDGKKVQVGLVVKALPKNKGRRKTYRSAEFFSNEILFYTKIIPKFEMFVKEKNQPQALCIPRHFASVMDGENDFIALEDVTFLGYEVIGRQNSLDEEQFKMILKSIARFHAVSLAFKDQNPHEFREIVEYLHETYYSNEHWNWYKRFHEKILDITKNALAIEYPDSEAEKRLKSYKVQDLFQKAVELCNRKYHSTSVVSQGDSWIPNYMIRKITEHEALILDFQLARCASPVLDLSTTFYSCTDKALWDEKFDILLQFYYNELFNTITLLGSNPRNIYSWDMFMNEVKEQFVFGMIFAMEIIPMALLDESEAFDLDLIKDDNGIDIADIWTLSYIKTKEGRLKLANIVVHAVEKGFF</sequence>
<dbReference type="RefSeq" id="XP_033178146.1">
    <property type="nucleotide sequence ID" value="XM_033322255.1"/>
</dbReference>
<dbReference type="OMA" id="CYASLCD"/>
<proteinExistence type="predicted"/>
<gene>
    <name evidence="3 4" type="primary">LOC100745180</name>
</gene>
<name>A0A6P3UZA8_BOMIM</name>
<dbReference type="PANTHER" id="PTHR11012">
    <property type="entry name" value="PROTEIN KINASE-LIKE DOMAIN-CONTAINING"/>
    <property type="match status" value="1"/>
</dbReference>
<dbReference type="SUPFAM" id="SSF56112">
    <property type="entry name" value="Protein kinase-like (PK-like)"/>
    <property type="match status" value="1"/>
</dbReference>
<dbReference type="KEGG" id="bim:100745180"/>
<dbReference type="InterPro" id="IPR004119">
    <property type="entry name" value="EcKL"/>
</dbReference>
<dbReference type="RefSeq" id="XP_012244253.1">
    <property type="nucleotide sequence ID" value="XM_012388830.3"/>
</dbReference>
<keyword evidence="2" id="KW-1185">Reference proteome</keyword>
<dbReference type="AlphaFoldDB" id="A0A6P3UZA8"/>
<dbReference type="Pfam" id="PF02958">
    <property type="entry name" value="EcKL"/>
    <property type="match status" value="1"/>
</dbReference>
<dbReference type="GeneID" id="100745180"/>
<organism evidence="2 3">
    <name type="scientific">Bombus impatiens</name>
    <name type="common">Bumblebee</name>
    <dbReference type="NCBI Taxonomy" id="132113"/>
    <lineage>
        <taxon>Eukaryota</taxon>
        <taxon>Metazoa</taxon>
        <taxon>Ecdysozoa</taxon>
        <taxon>Arthropoda</taxon>
        <taxon>Hexapoda</taxon>
        <taxon>Insecta</taxon>
        <taxon>Pterygota</taxon>
        <taxon>Neoptera</taxon>
        <taxon>Endopterygota</taxon>
        <taxon>Hymenoptera</taxon>
        <taxon>Apocrita</taxon>
        <taxon>Aculeata</taxon>
        <taxon>Apoidea</taxon>
        <taxon>Anthophila</taxon>
        <taxon>Apidae</taxon>
        <taxon>Bombus</taxon>
        <taxon>Pyrobombus</taxon>
    </lineage>
</organism>
<dbReference type="Proteomes" id="UP000515180">
    <property type="component" value="Unplaced"/>
</dbReference>
<feature type="domain" description="CHK kinase-like" evidence="1">
    <location>
        <begin position="140"/>
        <end position="334"/>
    </location>
</feature>
<dbReference type="SMART" id="SM00587">
    <property type="entry name" value="CHK"/>
    <property type="match status" value="1"/>
</dbReference>
<evidence type="ECO:0000313" key="3">
    <source>
        <dbReference type="RefSeq" id="XP_012244253.1"/>
    </source>
</evidence>
<evidence type="ECO:0000259" key="1">
    <source>
        <dbReference type="SMART" id="SM00587"/>
    </source>
</evidence>
<dbReference type="PANTHER" id="PTHR11012:SF57">
    <property type="entry name" value="LD10016P"/>
    <property type="match status" value="1"/>
</dbReference>
<dbReference type="InterPro" id="IPR015897">
    <property type="entry name" value="CHK_kinase-like"/>
</dbReference>
<dbReference type="InterPro" id="IPR011009">
    <property type="entry name" value="Kinase-like_dom_sf"/>
</dbReference>
<accession>A0A6P3UZA8</accession>
<dbReference type="Gene3D" id="3.90.1200.10">
    <property type="match status" value="1"/>
</dbReference>
<reference evidence="3 4" key="1">
    <citation type="submission" date="2025-04" db="UniProtKB">
        <authorList>
            <consortium name="RefSeq"/>
        </authorList>
    </citation>
    <scope>IDENTIFICATION</scope>
</reference>
<protein>
    <submittedName>
        <fullName evidence="3 4">Uncharacterized protein LOC100745180</fullName>
    </submittedName>
</protein>
<evidence type="ECO:0000313" key="4">
    <source>
        <dbReference type="RefSeq" id="XP_033178146.1"/>
    </source>
</evidence>
<evidence type="ECO:0000313" key="2">
    <source>
        <dbReference type="Proteomes" id="UP000515180"/>
    </source>
</evidence>
<dbReference type="OrthoDB" id="5396515at2759"/>